<dbReference type="InterPro" id="IPR011049">
    <property type="entry name" value="Serralysin-like_metalloprot_C"/>
</dbReference>
<dbReference type="EMBL" id="SSND01000004">
    <property type="protein sequence ID" value="THD82249.1"/>
    <property type="molecule type" value="Genomic_DNA"/>
</dbReference>
<dbReference type="SUPFAM" id="SSF51120">
    <property type="entry name" value="beta-Roll"/>
    <property type="match status" value="2"/>
</dbReference>
<evidence type="ECO:0000259" key="6">
    <source>
        <dbReference type="Pfam" id="PF08548"/>
    </source>
</evidence>
<dbReference type="InterPro" id="IPR019960">
    <property type="entry name" value="T1SS_VCA0849"/>
</dbReference>
<dbReference type="Gene3D" id="2.150.10.10">
    <property type="entry name" value="Serralysin-like metalloprotease, C-terminal"/>
    <property type="match status" value="3"/>
</dbReference>
<comment type="caution">
    <text evidence="7">The sequence shown here is derived from an EMBL/GenBank/DDBJ whole genome shotgun (WGS) entry which is preliminary data.</text>
</comment>
<evidence type="ECO:0000256" key="4">
    <source>
        <dbReference type="ARBA" id="ARBA00022737"/>
    </source>
</evidence>
<comment type="subcellular location">
    <subcellularLocation>
        <location evidence="2">Secreted</location>
    </subcellularLocation>
</comment>
<proteinExistence type="predicted"/>
<organism evidence="7 8">
    <name type="scientific">Aliigemmobacter aestuarii</name>
    <dbReference type="NCBI Taxonomy" id="1445661"/>
    <lineage>
        <taxon>Bacteria</taxon>
        <taxon>Pseudomonadati</taxon>
        <taxon>Pseudomonadota</taxon>
        <taxon>Alphaproteobacteria</taxon>
        <taxon>Rhodobacterales</taxon>
        <taxon>Paracoccaceae</taxon>
        <taxon>Aliigemmobacter</taxon>
    </lineage>
</organism>
<name>A0A4S3ML86_9RHOB</name>
<evidence type="ECO:0000256" key="2">
    <source>
        <dbReference type="ARBA" id="ARBA00004613"/>
    </source>
</evidence>
<evidence type="ECO:0000256" key="5">
    <source>
        <dbReference type="SAM" id="MobiDB-lite"/>
    </source>
</evidence>
<dbReference type="AlphaFoldDB" id="A0A4S3ML86"/>
<evidence type="ECO:0000256" key="3">
    <source>
        <dbReference type="ARBA" id="ARBA00022525"/>
    </source>
</evidence>
<evidence type="ECO:0000313" key="7">
    <source>
        <dbReference type="EMBL" id="THD82249.1"/>
    </source>
</evidence>
<sequence length="715" mass="73838">MTITFSSPEILVNGAIAGDQNLPSVAALADGRFIVVWETSDASIDGSLQAIRGQIFHADGSRAGAEFLINTTTAQGQRSPSVTALRDGGFVVSWVDDSATLTDPTDRDLRSQVFTPAGGRIGAELTIPFYTAGSQAAVDMATLADGRIVMVWEHAGPDDPDDDYSNGLRMRVVNADGTAATADLPVNGIYFGNQDRPRVTALPDGGWFVVWQDDSGLTGDLSGQAIHGRRFSANGTALAPEILINATTANSQMSPAVTALRDGRIVVVWDDISGTGGDAQGSGIKARILSAGGTAEGTEILVNTTTAGSQTRASVTALADGGFLVAWVDVNGRQGSGDVIVAQAFAADGTRIGAETVINTGTAGAQLNPIARTLADGRVVITWEDFSQSPDDPSGWAVRARIVDPRESGIDLAGTARGDDWFGTGFADRLRGAGGNDTLRGAAGNDLIDGGSGADRMIGGAGNDTYRVENTQDRVIESAGEGRDLVRASVSHRLAAHVENLVLAGDGALNGTGNALANRMTGGTGDNRLNGAAGNDVLRGGAGRDVILGGLGRDTLSGDRGHDRLAGAGGADRLTGGDGNDTLRGGARDDVLIGGKGRDRLQGDAGRDLMIGDRGADRMTGGAGADTFQFRTLAETGRGAARDVITDFRPGEDRIDLSRLLRDGEFIAARAFTDTAGEVRYSDGILQGDIDGDGGDDFQIRLTGRPAISADDILF</sequence>
<dbReference type="InterPro" id="IPR018511">
    <property type="entry name" value="Hemolysin-typ_Ca-bd_CS"/>
</dbReference>
<feature type="domain" description="Peptidase M10 serralysin C-terminal" evidence="6">
    <location>
        <begin position="593"/>
        <end position="713"/>
    </location>
</feature>
<dbReference type="PROSITE" id="PS00330">
    <property type="entry name" value="HEMOLYSIN_CALCIUM"/>
    <property type="match status" value="3"/>
</dbReference>
<protein>
    <submittedName>
        <fullName evidence="7">Calcium-binding protein</fullName>
    </submittedName>
</protein>
<evidence type="ECO:0000256" key="1">
    <source>
        <dbReference type="ARBA" id="ARBA00001913"/>
    </source>
</evidence>
<keyword evidence="3" id="KW-0964">Secreted</keyword>
<dbReference type="GO" id="GO:0005615">
    <property type="term" value="C:extracellular space"/>
    <property type="evidence" value="ECO:0007669"/>
    <property type="project" value="InterPro"/>
</dbReference>
<dbReference type="PANTHER" id="PTHR38340:SF1">
    <property type="entry name" value="S-LAYER PROTEIN"/>
    <property type="match status" value="1"/>
</dbReference>
<dbReference type="PANTHER" id="PTHR38340">
    <property type="entry name" value="S-LAYER PROTEIN"/>
    <property type="match status" value="1"/>
</dbReference>
<reference evidence="7 8" key="1">
    <citation type="submission" date="2019-04" db="EMBL/GenBank/DDBJ databases">
        <title>Draft genome sequence of Gemmobacter aestuarii sp. nov.</title>
        <authorList>
            <person name="Hameed A."/>
            <person name="Lin S.-Y."/>
            <person name="Shahina M."/>
            <person name="Lai W.-A."/>
            <person name="Young C.-C."/>
        </authorList>
    </citation>
    <scope>NUCLEOTIDE SEQUENCE [LARGE SCALE GENOMIC DNA]</scope>
    <source>
        <strain evidence="7 8">CC-PW-75</strain>
    </source>
</reference>
<dbReference type="PRINTS" id="PR00313">
    <property type="entry name" value="CABNDNGRPT"/>
</dbReference>
<dbReference type="InterPro" id="IPR013858">
    <property type="entry name" value="Peptidase_M10B_C"/>
</dbReference>
<dbReference type="InterPro" id="IPR050557">
    <property type="entry name" value="RTX_toxin/Mannuronan_C5-epim"/>
</dbReference>
<dbReference type="GO" id="GO:0005509">
    <property type="term" value="F:calcium ion binding"/>
    <property type="evidence" value="ECO:0007669"/>
    <property type="project" value="InterPro"/>
</dbReference>
<dbReference type="OrthoDB" id="419320at2"/>
<feature type="region of interest" description="Disordered" evidence="5">
    <location>
        <begin position="558"/>
        <end position="586"/>
    </location>
</feature>
<dbReference type="Proteomes" id="UP000309450">
    <property type="component" value="Unassembled WGS sequence"/>
</dbReference>
<dbReference type="NCBIfam" id="TIGR03661">
    <property type="entry name" value="T1SS_VCA0849"/>
    <property type="match status" value="1"/>
</dbReference>
<dbReference type="Pfam" id="PF00353">
    <property type="entry name" value="HemolysinCabind"/>
    <property type="match status" value="4"/>
</dbReference>
<dbReference type="InterPro" id="IPR001343">
    <property type="entry name" value="Hemolysn_Ca-bd"/>
</dbReference>
<evidence type="ECO:0000313" key="8">
    <source>
        <dbReference type="Proteomes" id="UP000309450"/>
    </source>
</evidence>
<gene>
    <name evidence="7" type="ORF">E7811_14345</name>
</gene>
<accession>A0A4S3ML86</accession>
<comment type="cofactor">
    <cofactor evidence="1">
        <name>Ca(2+)</name>
        <dbReference type="ChEBI" id="CHEBI:29108"/>
    </cofactor>
</comment>
<keyword evidence="4" id="KW-0677">Repeat</keyword>
<dbReference type="RefSeq" id="WP_136395357.1">
    <property type="nucleotide sequence ID" value="NZ_SSND01000004.1"/>
</dbReference>
<keyword evidence="8" id="KW-1185">Reference proteome</keyword>
<dbReference type="Pfam" id="PF08548">
    <property type="entry name" value="Peptidase_M10_C"/>
    <property type="match status" value="1"/>
</dbReference>